<name>A0A1H9YSF9_9FIRM</name>
<sequence length="73" mass="8377">MKRKTNILLMLLLTIILYSCKNNNSTTMKNVPADNTVQPTTTEPVTEAPKKSNHTEWKIVESKKHYCVERMGL</sequence>
<evidence type="ECO:0000256" key="1">
    <source>
        <dbReference type="SAM" id="MobiDB-lite"/>
    </source>
</evidence>
<gene>
    <name evidence="3" type="ORF">SAMN04487772_102184</name>
</gene>
<proteinExistence type="predicted"/>
<evidence type="ECO:0000313" key="3">
    <source>
        <dbReference type="EMBL" id="SES72056.1"/>
    </source>
</evidence>
<dbReference type="PROSITE" id="PS51257">
    <property type="entry name" value="PROKAR_LIPOPROTEIN"/>
    <property type="match status" value="1"/>
</dbReference>
<keyword evidence="2" id="KW-0732">Signal</keyword>
<evidence type="ECO:0000313" key="4">
    <source>
        <dbReference type="Proteomes" id="UP000199800"/>
    </source>
</evidence>
<dbReference type="RefSeq" id="WP_092475743.1">
    <property type="nucleotide sequence ID" value="NZ_FOHN01000002.1"/>
</dbReference>
<dbReference type="AlphaFoldDB" id="A0A1H9YSF9"/>
<evidence type="ECO:0000256" key="2">
    <source>
        <dbReference type="SAM" id="SignalP"/>
    </source>
</evidence>
<feature type="chain" id="PRO_5038901818" evidence="2">
    <location>
        <begin position="25"/>
        <end position="73"/>
    </location>
</feature>
<feature type="signal peptide" evidence="2">
    <location>
        <begin position="1"/>
        <end position="24"/>
    </location>
</feature>
<keyword evidence="4" id="KW-1185">Reference proteome</keyword>
<accession>A0A1H9YSF9</accession>
<dbReference type="Proteomes" id="UP000199800">
    <property type="component" value="Unassembled WGS sequence"/>
</dbReference>
<dbReference type="EMBL" id="FOHN01000002">
    <property type="protein sequence ID" value="SES72056.1"/>
    <property type="molecule type" value="Genomic_DNA"/>
</dbReference>
<feature type="compositionally biased region" description="Low complexity" evidence="1">
    <location>
        <begin position="36"/>
        <end position="47"/>
    </location>
</feature>
<organism evidence="3 4">
    <name type="scientific">[Clostridium] polysaccharolyticum</name>
    <dbReference type="NCBI Taxonomy" id="29364"/>
    <lineage>
        <taxon>Bacteria</taxon>
        <taxon>Bacillati</taxon>
        <taxon>Bacillota</taxon>
        <taxon>Clostridia</taxon>
        <taxon>Lachnospirales</taxon>
        <taxon>Lachnospiraceae</taxon>
    </lineage>
</organism>
<reference evidence="3 4" key="1">
    <citation type="submission" date="2016-10" db="EMBL/GenBank/DDBJ databases">
        <authorList>
            <person name="de Groot N.N."/>
        </authorList>
    </citation>
    <scope>NUCLEOTIDE SEQUENCE [LARGE SCALE GENOMIC DNA]</scope>
    <source>
        <strain evidence="3 4">DSM 1801</strain>
    </source>
</reference>
<feature type="region of interest" description="Disordered" evidence="1">
    <location>
        <begin position="27"/>
        <end position="54"/>
    </location>
</feature>
<dbReference type="STRING" id="29364.SAMN04487772_102184"/>
<protein>
    <submittedName>
        <fullName evidence="3">Uncharacterized protein</fullName>
    </submittedName>
</protein>